<evidence type="ECO:0000256" key="1">
    <source>
        <dbReference type="SAM" id="SignalP"/>
    </source>
</evidence>
<evidence type="ECO:0008006" key="4">
    <source>
        <dbReference type="Google" id="ProtNLM"/>
    </source>
</evidence>
<dbReference type="RefSeq" id="WP_424955100.1">
    <property type="nucleotide sequence ID" value="NZ_SNZJ01000026.1"/>
</dbReference>
<sequence length="164" mass="16813">MTITKTLTLAAAAAAAVLGLSAAAMADSHGGEAEGGKAMDDKALVILTSDSLQTQGMAMILSNAMQQQGTDLHILLCDAAGHLAVEGYESAEAINTPPSNPAGQVKPEGILQMLMEKGAQVDVCAIYLPNSDLGEDNLREGVGVAAPGPMAEMMRDPSIPVYSF</sequence>
<dbReference type="EMBL" id="SNZJ01000026">
    <property type="protein sequence ID" value="TDR50360.1"/>
    <property type="molecule type" value="Genomic_DNA"/>
</dbReference>
<protein>
    <recommendedName>
        <fullName evidence="4">DsrE/DsrF/DsrH-like protein</fullName>
    </recommendedName>
</protein>
<feature type="signal peptide" evidence="1">
    <location>
        <begin position="1"/>
        <end position="26"/>
    </location>
</feature>
<reference evidence="2 3" key="1">
    <citation type="submission" date="2019-03" db="EMBL/GenBank/DDBJ databases">
        <title>Genomic Encyclopedia of Type Strains, Phase III (KMG-III): the genomes of soil and plant-associated and newly described type strains.</title>
        <authorList>
            <person name="Whitman W."/>
        </authorList>
    </citation>
    <scope>NUCLEOTIDE SEQUENCE [LARGE SCALE GENOMIC DNA]</scope>
    <source>
        <strain evidence="2 3">CECT 5797</strain>
    </source>
</reference>
<evidence type="ECO:0000313" key="2">
    <source>
        <dbReference type="EMBL" id="TDR50360.1"/>
    </source>
</evidence>
<accession>A0A4R6ZE12</accession>
<proteinExistence type="predicted"/>
<organism evidence="2 3">
    <name type="scientific">Halomonas ventosae</name>
    <dbReference type="NCBI Taxonomy" id="229007"/>
    <lineage>
        <taxon>Bacteria</taxon>
        <taxon>Pseudomonadati</taxon>
        <taxon>Pseudomonadota</taxon>
        <taxon>Gammaproteobacteria</taxon>
        <taxon>Oceanospirillales</taxon>
        <taxon>Halomonadaceae</taxon>
        <taxon>Halomonas</taxon>
    </lineage>
</organism>
<dbReference type="Proteomes" id="UP000295212">
    <property type="component" value="Unassembled WGS sequence"/>
</dbReference>
<keyword evidence="1" id="KW-0732">Signal</keyword>
<dbReference type="SUPFAM" id="SSF75169">
    <property type="entry name" value="DsrEFH-like"/>
    <property type="match status" value="1"/>
</dbReference>
<dbReference type="AlphaFoldDB" id="A0A4R6ZE12"/>
<evidence type="ECO:0000313" key="3">
    <source>
        <dbReference type="Proteomes" id="UP000295212"/>
    </source>
</evidence>
<dbReference type="InterPro" id="IPR027396">
    <property type="entry name" value="DsrEFH-like"/>
</dbReference>
<dbReference type="Gene3D" id="3.40.1260.10">
    <property type="entry name" value="DsrEFH-like"/>
    <property type="match status" value="1"/>
</dbReference>
<comment type="caution">
    <text evidence="2">The sequence shown here is derived from an EMBL/GenBank/DDBJ whole genome shotgun (WGS) entry which is preliminary data.</text>
</comment>
<name>A0A4R6ZE12_9GAMM</name>
<gene>
    <name evidence="2" type="ORF">DFP85_12640</name>
</gene>
<feature type="chain" id="PRO_5020867106" description="DsrE/DsrF/DsrH-like protein" evidence="1">
    <location>
        <begin position="27"/>
        <end position="164"/>
    </location>
</feature>